<organism evidence="1 2">
    <name type="scientific">Papaver atlanticum</name>
    <dbReference type="NCBI Taxonomy" id="357466"/>
    <lineage>
        <taxon>Eukaryota</taxon>
        <taxon>Viridiplantae</taxon>
        <taxon>Streptophyta</taxon>
        <taxon>Embryophyta</taxon>
        <taxon>Tracheophyta</taxon>
        <taxon>Spermatophyta</taxon>
        <taxon>Magnoliopsida</taxon>
        <taxon>Ranunculales</taxon>
        <taxon>Papaveraceae</taxon>
        <taxon>Papaveroideae</taxon>
        <taxon>Papaver</taxon>
    </lineage>
</organism>
<dbReference type="Proteomes" id="UP001202328">
    <property type="component" value="Unassembled WGS sequence"/>
</dbReference>
<gene>
    <name evidence="1" type="ORF">MKW98_005945</name>
</gene>
<comment type="caution">
    <text evidence="1">The sequence shown here is derived from an EMBL/GenBank/DDBJ whole genome shotgun (WGS) entry which is preliminary data.</text>
</comment>
<dbReference type="PANTHER" id="PTHR21530:SF7">
    <property type="entry name" value="TRAB DOMAIN-CONTAINING PROTEIN"/>
    <property type="match status" value="1"/>
</dbReference>
<dbReference type="PANTHER" id="PTHR21530">
    <property type="entry name" value="PHEROMONE SHUTDOWN PROTEIN"/>
    <property type="match status" value="1"/>
</dbReference>
<dbReference type="InterPro" id="IPR002816">
    <property type="entry name" value="TraB/PrgY/GumN_fam"/>
</dbReference>
<sequence>MSSSIYNKLLRFSLTHLRSVFPPSSSEQDETHYQHGIPGIPTDGRVVLLKNSNNGAQIYLVGTVHISEQSAETVQKVIDYVRPDVVAVELCKGRAEGIVDWKPEDASLYKLFRESMRAPGGLCMKIGIFFLSYWYRRLHADGTFPGLEFKVAIEESSRVGATCFCIDQDSDVTLQQVSKVFSFNSLRKVYTRILDELKKPHQMIQHHTDFIDGEYTRSLVKEMGSYQKKLWPEFSEVMLEDRDKFMFTNLRSFQGKVVAVVGMGHMDGIELLWKGAEEDDRKQLPLDLKLRLGKTTYGAYRIRERFVEKMNGPSAYHSIFRVWRIKSLLNQRFTVYHLCILTFRVGWRQIVWEILQPMFIQVGTL</sequence>
<reference evidence="1" key="1">
    <citation type="submission" date="2022-04" db="EMBL/GenBank/DDBJ databases">
        <title>A functionally conserved STORR gene fusion in Papaver species that diverged 16.8 million years ago.</title>
        <authorList>
            <person name="Catania T."/>
        </authorList>
    </citation>
    <scope>NUCLEOTIDE SEQUENCE</scope>
    <source>
        <strain evidence="1">S-188037</strain>
    </source>
</reference>
<dbReference type="CDD" id="cd14726">
    <property type="entry name" value="TraB_PrgY-like"/>
    <property type="match status" value="1"/>
</dbReference>
<name>A0AAD4TE25_9MAGN</name>
<dbReference type="Pfam" id="PF01963">
    <property type="entry name" value="TraB_PrgY_gumN"/>
    <property type="match status" value="2"/>
</dbReference>
<dbReference type="AlphaFoldDB" id="A0AAD4TE25"/>
<keyword evidence="2" id="KW-1185">Reference proteome</keyword>
<dbReference type="EMBL" id="JAJJMB010002292">
    <property type="protein sequence ID" value="KAI3952250.1"/>
    <property type="molecule type" value="Genomic_DNA"/>
</dbReference>
<accession>A0AAD4TE25</accession>
<protein>
    <recommendedName>
        <fullName evidence="3">TraB domain-containing protein</fullName>
    </recommendedName>
</protein>
<evidence type="ECO:0008006" key="3">
    <source>
        <dbReference type="Google" id="ProtNLM"/>
    </source>
</evidence>
<evidence type="ECO:0000313" key="2">
    <source>
        <dbReference type="Proteomes" id="UP001202328"/>
    </source>
</evidence>
<dbReference type="InterPro" id="IPR046345">
    <property type="entry name" value="TraB_PrgY-like"/>
</dbReference>
<proteinExistence type="predicted"/>
<evidence type="ECO:0000313" key="1">
    <source>
        <dbReference type="EMBL" id="KAI3952250.1"/>
    </source>
</evidence>